<organism evidence="2 3">
    <name type="scientific">Stentor coeruleus</name>
    <dbReference type="NCBI Taxonomy" id="5963"/>
    <lineage>
        <taxon>Eukaryota</taxon>
        <taxon>Sar</taxon>
        <taxon>Alveolata</taxon>
        <taxon>Ciliophora</taxon>
        <taxon>Postciliodesmatophora</taxon>
        <taxon>Heterotrichea</taxon>
        <taxon>Heterotrichida</taxon>
        <taxon>Stentoridae</taxon>
        <taxon>Stentor</taxon>
    </lineage>
</organism>
<dbReference type="Pfam" id="PF24923">
    <property type="entry name" value="ATP-grasp_IQCH"/>
    <property type="match status" value="1"/>
</dbReference>
<evidence type="ECO:0000313" key="2">
    <source>
        <dbReference type="EMBL" id="OMJ88310.1"/>
    </source>
</evidence>
<dbReference type="AlphaFoldDB" id="A0A1R2CH77"/>
<feature type="domain" description="IQCH-like ATP-grasp" evidence="1">
    <location>
        <begin position="561"/>
        <end position="814"/>
    </location>
</feature>
<keyword evidence="3" id="KW-1185">Reference proteome</keyword>
<protein>
    <recommendedName>
        <fullName evidence="1">IQCH-like ATP-grasp domain-containing protein</fullName>
    </recommendedName>
</protein>
<dbReference type="PANTHER" id="PTHR14465">
    <property type="entry name" value="IQ DOMAIN-CONTAINING PROTEIN H"/>
    <property type="match status" value="1"/>
</dbReference>
<evidence type="ECO:0000313" key="3">
    <source>
        <dbReference type="Proteomes" id="UP000187209"/>
    </source>
</evidence>
<dbReference type="PANTHER" id="PTHR14465:SF0">
    <property type="entry name" value="IQ DOMAIN-CONTAINING PROTEIN H"/>
    <property type="match status" value="1"/>
</dbReference>
<accession>A0A1R2CH77</accession>
<sequence length="1014" mass="116783">MATFNSTLQSVQENIIDISKKLKHINKQIPPSYIPSSLREAQVNLHMLHNHINSKPKDPILPIITKKHQRSKTCEVAPIIIPEPISLRITIATREKFQLYTTSTKFSRLHSNHYYKRPKFTRISQARVLPKATRCDPIANPILISEEEQELGIFNIANKGLVARDADLGEYFELPALQSKKITLNTFGSRFQSPVSERKIFTTAIENSVRSRRIEVESPDMMKLGDRGSAGKKRQSDVKKDVDRHYLIVNRGKIKKNDDYEEFRKLYGQHWSTMDEVLVQVEEFCKKFRYLKVILDAKKLYELESDEVRSLTLEKFNSCVLNSHEIKHTMKSHKIAFRGKAGRHLAAVKIQTAFRRYYAARQYRHLRALNTKAKIIQLYFRLYQKKLETKKSIGLVRQDRIGQFTKRQKLFKEAWPNIKNSYRTEIHLGSINPDTTKNFFYAKQNSQLMRVFSLCDPKLSIIYISPVVLHNDITEYYYSVLKLCEIPDIRNRLTFITPNHGMSLENLYSTSKLLFLASGTINEIKEMIKGKNAYIVPNIPCEDDVWLTDLLGIPIMGSEPGLSSQISTKTGCMPVFKNAGINIPIQVGDIKTPDGFYRALATLVYENIHKDMWMFKINHEIRSRGLAYFDATKLKSVGKFRKYETLKEEYWDEIHSEIIKVVPISVKIVMMTLWESWNSYLIAFCSYGGIIEETPTSRSNIASPCISICVEPDGGIRYICAVDRMQSRDFLNAGIYFPQSSLPHSEILDIGLKVGNELYNTGIIGYACIELIAFPDPFNEGGLPVYWGIDIRLGYGIIGTSYNMFHILVGGFLDHMSGKYYIEFEEQEDEFTIVEDLFGDNFTNLLTTTKPMRSRLEYRQSMLISDIHQQNDRNVEDFNKFDERCFLLCWHVEHPDLKDLSIGGLFHMCRLESVIYSLETCKGAVFTIYEILASHHFGIMGIGNSRQDAIRVLSETFTFILQQAGPPPQPPTSYKLPSKEDYNLNELITKVKSIHKTLEKINKSGKKNYLVELL</sequence>
<comment type="caution">
    <text evidence="2">The sequence shown here is derived from an EMBL/GenBank/DDBJ whole genome shotgun (WGS) entry which is preliminary data.</text>
</comment>
<dbReference type="Proteomes" id="UP000187209">
    <property type="component" value="Unassembled WGS sequence"/>
</dbReference>
<dbReference type="EMBL" id="MPUH01000154">
    <property type="protein sequence ID" value="OMJ88310.1"/>
    <property type="molecule type" value="Genomic_DNA"/>
</dbReference>
<dbReference type="OrthoDB" id="2117703at2759"/>
<proteinExistence type="predicted"/>
<dbReference type="PROSITE" id="PS50096">
    <property type="entry name" value="IQ"/>
    <property type="match status" value="1"/>
</dbReference>
<evidence type="ECO:0000259" key="1">
    <source>
        <dbReference type="Pfam" id="PF24923"/>
    </source>
</evidence>
<dbReference type="InterPro" id="IPR056855">
    <property type="entry name" value="ATP-grasp_IQCH"/>
</dbReference>
<dbReference type="InterPro" id="IPR038752">
    <property type="entry name" value="IQCH"/>
</dbReference>
<gene>
    <name evidence="2" type="ORF">SteCoe_9814</name>
</gene>
<name>A0A1R2CH77_9CILI</name>
<reference evidence="2 3" key="1">
    <citation type="submission" date="2016-11" db="EMBL/GenBank/DDBJ databases">
        <title>The macronuclear genome of Stentor coeruleus: a giant cell with tiny introns.</title>
        <authorList>
            <person name="Slabodnick M."/>
            <person name="Ruby J.G."/>
            <person name="Reiff S.B."/>
            <person name="Swart E.C."/>
            <person name="Gosai S."/>
            <person name="Prabakaran S."/>
            <person name="Witkowska E."/>
            <person name="Larue G.E."/>
            <person name="Fisher S."/>
            <person name="Freeman R.M."/>
            <person name="Gunawardena J."/>
            <person name="Chu W."/>
            <person name="Stover N.A."/>
            <person name="Gregory B.D."/>
            <person name="Nowacki M."/>
            <person name="Derisi J."/>
            <person name="Roy S.W."/>
            <person name="Marshall W.F."/>
            <person name="Sood P."/>
        </authorList>
    </citation>
    <scope>NUCLEOTIDE SEQUENCE [LARGE SCALE GENOMIC DNA]</scope>
    <source>
        <strain evidence="2">WM001</strain>
    </source>
</reference>